<comment type="similarity">
    <text evidence="1">Belongs to the P-Pant transferase superfamily. Gsp/Sfp/HetI/AcpT family.</text>
</comment>
<dbReference type="InterPro" id="IPR037143">
    <property type="entry name" value="4-PPantetheinyl_Trfase_dom_sf"/>
</dbReference>
<feature type="domain" description="4'-phosphopantetheinyl transferase N-terminal" evidence="4">
    <location>
        <begin position="30"/>
        <end position="115"/>
    </location>
</feature>
<reference evidence="5 6" key="1">
    <citation type="submission" date="2019-08" db="EMBL/GenBank/DDBJ databases">
        <title>Complete genome sequence of Candidatus Uab amorphum.</title>
        <authorList>
            <person name="Shiratori T."/>
            <person name="Suzuki S."/>
            <person name="Kakizawa Y."/>
            <person name="Ishida K."/>
        </authorList>
    </citation>
    <scope>NUCLEOTIDE SEQUENCE [LARGE SCALE GENOMIC DNA]</scope>
    <source>
        <strain evidence="5 6">SRT547</strain>
    </source>
</reference>
<accession>A0A5S9IIT8</accession>
<dbReference type="GO" id="GO:0000287">
    <property type="term" value="F:magnesium ion binding"/>
    <property type="evidence" value="ECO:0007669"/>
    <property type="project" value="InterPro"/>
</dbReference>
<sequence>MFLPSNFWSNLPQVELQKDDTHVWYISLQASTHDLSYFSQLLNEEEKKRAAKFHFEKHRIHFTVARAVMRILLGKYLNKEAREVQFYYQERGKPYVQELIHFNISHSGDRALFAVNKNYELGVDIEFMRDNVSCEQIATRYFSQTEIIELAKTTNKKLAFFRGWSRKEAYIKAIGDGLTMPLASFYVPLMATENLSIHHNDPRTWGLWNLEVGENYTGAIVVQTLNTNIRKYTYDG</sequence>
<dbReference type="Pfam" id="PF01648">
    <property type="entry name" value="ACPS"/>
    <property type="match status" value="1"/>
</dbReference>
<keyword evidence="6" id="KW-1185">Reference proteome</keyword>
<dbReference type="Gene3D" id="3.90.470.20">
    <property type="entry name" value="4'-phosphopantetheinyl transferase domain"/>
    <property type="match status" value="2"/>
</dbReference>
<keyword evidence="2 5" id="KW-0808">Transferase</keyword>
<evidence type="ECO:0000259" key="4">
    <source>
        <dbReference type="Pfam" id="PF22624"/>
    </source>
</evidence>
<dbReference type="KEGG" id="uam:UABAM_00827"/>
<organism evidence="5 6">
    <name type="scientific">Uabimicrobium amorphum</name>
    <dbReference type="NCBI Taxonomy" id="2596890"/>
    <lineage>
        <taxon>Bacteria</taxon>
        <taxon>Pseudomonadati</taxon>
        <taxon>Planctomycetota</taxon>
        <taxon>Candidatus Uabimicrobiia</taxon>
        <taxon>Candidatus Uabimicrobiales</taxon>
        <taxon>Candidatus Uabimicrobiaceae</taxon>
        <taxon>Candidatus Uabimicrobium</taxon>
    </lineage>
</organism>
<dbReference type="AlphaFoldDB" id="A0A5S9IIT8"/>
<evidence type="ECO:0000313" key="5">
    <source>
        <dbReference type="EMBL" id="BBM82484.1"/>
    </source>
</evidence>
<dbReference type="PANTHER" id="PTHR12215:SF10">
    <property type="entry name" value="L-AMINOADIPATE-SEMIALDEHYDE DEHYDROGENASE-PHOSPHOPANTETHEINYL TRANSFERASE"/>
    <property type="match status" value="1"/>
</dbReference>
<evidence type="ECO:0000256" key="2">
    <source>
        <dbReference type="ARBA" id="ARBA00022679"/>
    </source>
</evidence>
<evidence type="ECO:0000256" key="1">
    <source>
        <dbReference type="ARBA" id="ARBA00010990"/>
    </source>
</evidence>
<dbReference type="GO" id="GO:0005829">
    <property type="term" value="C:cytosol"/>
    <property type="evidence" value="ECO:0007669"/>
    <property type="project" value="TreeGrafter"/>
</dbReference>
<dbReference type="InterPro" id="IPR008278">
    <property type="entry name" value="4-PPantetheinyl_Trfase_dom"/>
</dbReference>
<dbReference type="GO" id="GO:0019878">
    <property type="term" value="P:lysine biosynthetic process via aminoadipic acid"/>
    <property type="evidence" value="ECO:0007669"/>
    <property type="project" value="TreeGrafter"/>
</dbReference>
<dbReference type="PANTHER" id="PTHR12215">
    <property type="entry name" value="PHOSPHOPANTETHEINE TRANSFERASE"/>
    <property type="match status" value="1"/>
</dbReference>
<dbReference type="InterPro" id="IPR050559">
    <property type="entry name" value="P-Pant_transferase_sf"/>
</dbReference>
<dbReference type="OrthoDB" id="9808281at2"/>
<dbReference type="InterPro" id="IPR055066">
    <property type="entry name" value="AASDHPPT_N"/>
</dbReference>
<dbReference type="SUPFAM" id="SSF56214">
    <property type="entry name" value="4'-phosphopantetheinyl transferase"/>
    <property type="match status" value="2"/>
</dbReference>
<feature type="domain" description="4'-phosphopantetheinyl transferase" evidence="3">
    <location>
        <begin position="121"/>
        <end position="219"/>
    </location>
</feature>
<gene>
    <name evidence="5" type="ORF">UABAM_00827</name>
</gene>
<evidence type="ECO:0000259" key="3">
    <source>
        <dbReference type="Pfam" id="PF01648"/>
    </source>
</evidence>
<dbReference type="GO" id="GO:0008897">
    <property type="term" value="F:holo-[acyl-carrier-protein] synthase activity"/>
    <property type="evidence" value="ECO:0007669"/>
    <property type="project" value="InterPro"/>
</dbReference>
<name>A0A5S9IIT8_UABAM</name>
<dbReference type="Proteomes" id="UP000326354">
    <property type="component" value="Chromosome"/>
</dbReference>
<evidence type="ECO:0000313" key="6">
    <source>
        <dbReference type="Proteomes" id="UP000326354"/>
    </source>
</evidence>
<dbReference type="Pfam" id="PF22624">
    <property type="entry name" value="AASDHPPT_N"/>
    <property type="match status" value="1"/>
</dbReference>
<dbReference type="RefSeq" id="WP_151966724.1">
    <property type="nucleotide sequence ID" value="NZ_AP019860.1"/>
</dbReference>
<dbReference type="EMBL" id="AP019860">
    <property type="protein sequence ID" value="BBM82484.1"/>
    <property type="molecule type" value="Genomic_DNA"/>
</dbReference>
<protein>
    <submittedName>
        <fullName evidence="5">Phosphopantetheine-protein transferase</fullName>
    </submittedName>
</protein>
<proteinExistence type="inferred from homology"/>